<dbReference type="PANTHER" id="PTHR23306:SF17">
    <property type="entry name" value="TUMOR SUSCEPTIBILITY GENE 101 PROTEIN"/>
    <property type="match status" value="1"/>
</dbReference>
<dbReference type="EMBL" id="KE671975">
    <property type="protein sequence ID" value="ERE79627.1"/>
    <property type="molecule type" value="Genomic_DNA"/>
</dbReference>
<dbReference type="InterPro" id="IPR015955">
    <property type="entry name" value="Lactate_DH/Glyco_Ohase_4_C"/>
</dbReference>
<dbReference type="SUPFAM" id="SSF56327">
    <property type="entry name" value="LDH C-terminal domain-like"/>
    <property type="match status" value="1"/>
</dbReference>
<evidence type="ECO:0000256" key="5">
    <source>
        <dbReference type="ARBA" id="ARBA00022927"/>
    </source>
</evidence>
<comment type="similarity">
    <text evidence="2">Belongs to the ubiquitin-conjugating enzyme family. UEV subfamily.</text>
</comment>
<gene>
    <name evidence="12" type="ORF">H671_3g9447</name>
</gene>
<dbReference type="SMART" id="SM00212">
    <property type="entry name" value="UBCc"/>
    <property type="match status" value="1"/>
</dbReference>
<evidence type="ECO:0000259" key="10">
    <source>
        <dbReference type="PROSITE" id="PS51312"/>
    </source>
</evidence>
<dbReference type="Pfam" id="PF02866">
    <property type="entry name" value="Ldh_1_C"/>
    <property type="match status" value="1"/>
</dbReference>
<dbReference type="GO" id="GO:0000813">
    <property type="term" value="C:ESCRT I complex"/>
    <property type="evidence" value="ECO:0007669"/>
    <property type="project" value="TreeGrafter"/>
</dbReference>
<sequence>MEFDCEGVRRLLGKYKFRDLTVEELKNVNMYFPHFRYSMDTYVFKDTSQKDLLNFTGTIPVMYQGNTYNIPIRFWILDSHPFAPPICFLKPTANMEISVGKHVDAKGRIYLPYLQNWSHPKSVIVGLIKEMIAKFQEELPLYSVPSSNEAQQVDLLAYIAKITEESEFLIVDKTKYLCLEFFIRIFVNVEGIADKLLLLDLSDGTNQGTMDLDIFNLPNVEISKDLSASAHSKVVIFTANSLGGFESYLHAVQSNVDMFRTLVPALGHYNQHAVFLVASQPVLGLKVCTATAQPQEYQLQERAMELLRVKGQRSWSVGLSVADLVDTIVNNKKKVHSVSTLAKGYYGLDNEVFLSLPCILGTSGVSEVKTTAGEDPMTETLQNSGSSIHNLQQQLKLQSYTKPCLKKKKQKQTNKRKESSSKYKYRDLTVRQTVNVIAMYKDLKPVLDSYVFNDGSSRELVNLTGTIPVRYRGNTYNIPICLWLLDTYPYNPPICFVKPTSSMTIKTGKHVDANGKIYLPYLHDWKHPRSELLELIQIMIVIFGEEPPVFSRPTISASYPPYTATGPPNTSYMPGMPSGISAYPSGYPPNPSAYPGCPYPPAGPYPATTSSQYPSQPPVTTVGPSRDGTISEDTIRASLISAVSDKLRWRMKEEMDGAQAELNALKRTEEDLKKGHQKLEEMVTRLDQEVAEVDKNIELLKKKDEELSSALEKMENQSENNDIDEVIIPTAPLYKQILNLYAEENAIEDTIFYLGEALRRGVIDLDVFLKHVRLLSRKQFQLRALMQKARKTAGLSDLY</sequence>
<dbReference type="InterPro" id="IPR022383">
    <property type="entry name" value="Lactate/malate_DH_C"/>
</dbReference>
<organism evidence="12 13">
    <name type="scientific">Cricetulus griseus</name>
    <name type="common">Chinese hamster</name>
    <name type="synonym">Cricetulus barabensis griseus</name>
    <dbReference type="NCBI Taxonomy" id="10029"/>
    <lineage>
        <taxon>Eukaryota</taxon>
        <taxon>Metazoa</taxon>
        <taxon>Chordata</taxon>
        <taxon>Craniata</taxon>
        <taxon>Vertebrata</taxon>
        <taxon>Euteleostomi</taxon>
        <taxon>Mammalia</taxon>
        <taxon>Eutheria</taxon>
        <taxon>Euarchontoglires</taxon>
        <taxon>Glires</taxon>
        <taxon>Rodentia</taxon>
        <taxon>Myomorpha</taxon>
        <taxon>Muroidea</taxon>
        <taxon>Cricetidae</taxon>
        <taxon>Cricetinae</taxon>
        <taxon>Cricetulus</taxon>
    </lineage>
</organism>
<dbReference type="InterPro" id="IPR016135">
    <property type="entry name" value="UBQ-conjugating_enzyme/RWD"/>
</dbReference>
<evidence type="ECO:0000259" key="11">
    <source>
        <dbReference type="PROSITE" id="PS51322"/>
    </source>
</evidence>
<keyword evidence="5 7" id="KW-0653">Protein transport</keyword>
<dbReference type="AlphaFoldDB" id="A0A061I931"/>
<feature type="region of interest" description="Disordered" evidence="9">
    <location>
        <begin position="605"/>
        <end position="628"/>
    </location>
</feature>
<evidence type="ECO:0000256" key="7">
    <source>
        <dbReference type="PROSITE-ProRule" id="PRU00644"/>
    </source>
</evidence>
<dbReference type="Gene3D" id="3.90.110.10">
    <property type="entry name" value="Lactate dehydrogenase/glycoside hydrolase, family 4, C-terminal"/>
    <property type="match status" value="1"/>
</dbReference>
<dbReference type="Gene3D" id="6.10.140.820">
    <property type="match status" value="1"/>
</dbReference>
<protein>
    <submittedName>
        <fullName evidence="12">Tumor susceptibility protein</fullName>
    </submittedName>
</protein>
<feature type="domain" description="UEV" evidence="11">
    <location>
        <begin position="2"/>
        <end position="145"/>
    </location>
</feature>
<evidence type="ECO:0000313" key="13">
    <source>
        <dbReference type="Proteomes" id="UP000030759"/>
    </source>
</evidence>
<dbReference type="InterPro" id="IPR017916">
    <property type="entry name" value="SB_dom"/>
</dbReference>
<dbReference type="PROSITE" id="PS51322">
    <property type="entry name" value="UEV"/>
    <property type="match status" value="2"/>
</dbReference>
<dbReference type="FunFam" id="3.10.110.10:FF:000040">
    <property type="entry name" value="tumor susceptibility gene 101 protein"/>
    <property type="match status" value="2"/>
</dbReference>
<dbReference type="InterPro" id="IPR036291">
    <property type="entry name" value="NAD(P)-bd_dom_sf"/>
</dbReference>
<dbReference type="InterPro" id="IPR037202">
    <property type="entry name" value="ESCRT_assembly_dom"/>
</dbReference>
<dbReference type="GO" id="GO:0015031">
    <property type="term" value="P:protein transport"/>
    <property type="evidence" value="ECO:0007669"/>
    <property type="project" value="UniProtKB-UniRule"/>
</dbReference>
<proteinExistence type="inferred from homology"/>
<dbReference type="Gene3D" id="3.10.110.10">
    <property type="entry name" value="Ubiquitin Conjugating Enzyme"/>
    <property type="match status" value="2"/>
</dbReference>
<keyword evidence="3 7" id="KW-0813">Transport</keyword>
<evidence type="ECO:0000256" key="2">
    <source>
        <dbReference type="ARBA" id="ARBA00009594"/>
    </source>
</evidence>
<evidence type="ECO:0000256" key="6">
    <source>
        <dbReference type="ARBA" id="ARBA00023054"/>
    </source>
</evidence>
<keyword evidence="4" id="KW-0967">Endosome</keyword>
<dbReference type="GO" id="GO:0008333">
    <property type="term" value="P:endosome to lysosome transport"/>
    <property type="evidence" value="ECO:0007669"/>
    <property type="project" value="TreeGrafter"/>
</dbReference>
<dbReference type="SUPFAM" id="SSF140111">
    <property type="entry name" value="Endosomal sorting complex assembly domain"/>
    <property type="match status" value="1"/>
</dbReference>
<evidence type="ECO:0000256" key="9">
    <source>
        <dbReference type="SAM" id="MobiDB-lite"/>
    </source>
</evidence>
<accession>A0A061I931</accession>
<dbReference type="Proteomes" id="UP000030759">
    <property type="component" value="Unassembled WGS sequence"/>
</dbReference>
<evidence type="ECO:0000256" key="3">
    <source>
        <dbReference type="ARBA" id="ARBA00022448"/>
    </source>
</evidence>
<dbReference type="GO" id="GO:0005634">
    <property type="term" value="C:nucleus"/>
    <property type="evidence" value="ECO:0007669"/>
    <property type="project" value="UniProtKB-ARBA"/>
</dbReference>
<evidence type="ECO:0000256" key="1">
    <source>
        <dbReference type="ARBA" id="ARBA00004177"/>
    </source>
</evidence>
<feature type="coiled-coil region" evidence="8">
    <location>
        <begin position="648"/>
        <end position="720"/>
    </location>
</feature>
<dbReference type="CDD" id="cd11685">
    <property type="entry name" value="UEV_TSG101-like"/>
    <property type="match status" value="2"/>
</dbReference>
<feature type="domain" description="UEV" evidence="11">
    <location>
        <begin position="410"/>
        <end position="553"/>
    </location>
</feature>
<keyword evidence="6 8" id="KW-0175">Coiled coil</keyword>
<dbReference type="GO" id="GO:0006355">
    <property type="term" value="P:regulation of DNA-templated transcription"/>
    <property type="evidence" value="ECO:0007669"/>
    <property type="project" value="UniProtKB-ARBA"/>
</dbReference>
<dbReference type="PANTHER" id="PTHR23306">
    <property type="entry name" value="TUMOR SUSCEPTIBILITY GENE 101 PROTEIN-RELATED"/>
    <property type="match status" value="1"/>
</dbReference>
<dbReference type="Pfam" id="PF05743">
    <property type="entry name" value="UEV"/>
    <property type="match status" value="2"/>
</dbReference>
<evidence type="ECO:0000256" key="8">
    <source>
        <dbReference type="SAM" id="Coils"/>
    </source>
</evidence>
<reference evidence="13" key="1">
    <citation type="journal article" date="2013" name="Nat. Biotechnol.">
        <title>Chinese hamster genome sequenced from sorted chromosomes.</title>
        <authorList>
            <person name="Brinkrolf K."/>
            <person name="Rupp O."/>
            <person name="Laux H."/>
            <person name="Kollin F."/>
            <person name="Ernst W."/>
            <person name="Linke B."/>
            <person name="Kofler R."/>
            <person name="Romand S."/>
            <person name="Hesse F."/>
            <person name="Budach W.E."/>
            <person name="Galosy S."/>
            <person name="Muller D."/>
            <person name="Noll T."/>
            <person name="Wienberg J."/>
            <person name="Jostock T."/>
            <person name="Leonard M."/>
            <person name="Grillari J."/>
            <person name="Tauch A."/>
            <person name="Goesmann A."/>
            <person name="Helk B."/>
            <person name="Mott J.E."/>
            <person name="Puhler A."/>
            <person name="Borth N."/>
        </authorList>
    </citation>
    <scope>NUCLEOTIDE SEQUENCE [LARGE SCALE GENOMIC DNA]</scope>
    <source>
        <strain evidence="13">17A/GY</strain>
    </source>
</reference>
<dbReference type="GO" id="GO:0043130">
    <property type="term" value="F:ubiquitin binding"/>
    <property type="evidence" value="ECO:0007669"/>
    <property type="project" value="TreeGrafter"/>
</dbReference>
<dbReference type="InterPro" id="IPR008883">
    <property type="entry name" value="UEV_N"/>
</dbReference>
<dbReference type="SUPFAM" id="SSF51735">
    <property type="entry name" value="NAD(P)-binding Rossmann-fold domains"/>
    <property type="match status" value="1"/>
</dbReference>
<dbReference type="PROSITE" id="PS51312">
    <property type="entry name" value="SB"/>
    <property type="match status" value="1"/>
</dbReference>
<comment type="subcellular location">
    <subcellularLocation>
        <location evidence="1">Endosome</location>
    </subcellularLocation>
</comment>
<evidence type="ECO:0000256" key="4">
    <source>
        <dbReference type="ARBA" id="ARBA00022753"/>
    </source>
</evidence>
<dbReference type="Pfam" id="PF09454">
    <property type="entry name" value="Vps23_core"/>
    <property type="match status" value="1"/>
</dbReference>
<dbReference type="Gene3D" id="6.10.250.370">
    <property type="match status" value="1"/>
</dbReference>
<feature type="domain" description="SB" evidence="10">
    <location>
        <begin position="731"/>
        <end position="799"/>
    </location>
</feature>
<evidence type="ECO:0000313" key="12">
    <source>
        <dbReference type="EMBL" id="ERE79627.1"/>
    </source>
</evidence>
<name>A0A061I931_CRIGR</name>
<dbReference type="InterPro" id="IPR052070">
    <property type="entry name" value="ESCRT-I_UEV_domain"/>
</dbReference>
<dbReference type="GO" id="GO:0016616">
    <property type="term" value="F:oxidoreductase activity, acting on the CH-OH group of donors, NAD or NADP as acceptor"/>
    <property type="evidence" value="ECO:0007669"/>
    <property type="project" value="InterPro"/>
</dbReference>
<dbReference type="SUPFAM" id="SSF54495">
    <property type="entry name" value="UBC-like"/>
    <property type="match status" value="2"/>
</dbReference>
<feature type="compositionally biased region" description="Polar residues" evidence="9">
    <location>
        <begin position="608"/>
        <end position="623"/>
    </location>
</feature>